<accession>A0A0F9QQN7</accession>
<dbReference type="AlphaFoldDB" id="A0A0F9QQN7"/>
<proteinExistence type="predicted"/>
<evidence type="ECO:0000313" key="3">
    <source>
        <dbReference type="EMBL" id="KKN44759.1"/>
    </source>
</evidence>
<dbReference type="SUPFAM" id="SSF51338">
    <property type="entry name" value="Composite domain of metallo-dependent hydrolases"/>
    <property type="match status" value="1"/>
</dbReference>
<dbReference type="Gene3D" id="3.30.1490.130">
    <property type="entry name" value="D-aminoacylase. Domain 3"/>
    <property type="match status" value="1"/>
</dbReference>
<dbReference type="InterPro" id="IPR013108">
    <property type="entry name" value="Amidohydro_3"/>
</dbReference>
<protein>
    <recommendedName>
        <fullName evidence="2">Amidohydrolase 3 domain-containing protein</fullName>
    </recommendedName>
</protein>
<feature type="domain" description="Amidohydrolase 3" evidence="2">
    <location>
        <begin position="387"/>
        <end position="545"/>
    </location>
</feature>
<feature type="compositionally biased region" description="Basic residues" evidence="1">
    <location>
        <begin position="447"/>
        <end position="458"/>
    </location>
</feature>
<dbReference type="Gene3D" id="3.20.20.140">
    <property type="entry name" value="Metal-dependent hydrolases"/>
    <property type="match status" value="2"/>
</dbReference>
<dbReference type="GO" id="GO:0016811">
    <property type="term" value="F:hydrolase activity, acting on carbon-nitrogen (but not peptide) bonds, in linear amides"/>
    <property type="evidence" value="ECO:0007669"/>
    <property type="project" value="InterPro"/>
</dbReference>
<feature type="domain" description="Amidohydrolase 3" evidence="2">
    <location>
        <begin position="72"/>
        <end position="207"/>
    </location>
</feature>
<dbReference type="InterPro" id="IPR023100">
    <property type="entry name" value="D-aminoacylase_insert_dom_sf"/>
</dbReference>
<dbReference type="CDD" id="cd01297">
    <property type="entry name" value="D-aminoacylase"/>
    <property type="match status" value="1"/>
</dbReference>
<dbReference type="Pfam" id="PF07969">
    <property type="entry name" value="Amidohydro_3"/>
    <property type="match status" value="2"/>
</dbReference>
<name>A0A0F9QQN7_9ZZZZ</name>
<reference evidence="3" key="1">
    <citation type="journal article" date="2015" name="Nature">
        <title>Complex archaea that bridge the gap between prokaryotes and eukaryotes.</title>
        <authorList>
            <person name="Spang A."/>
            <person name="Saw J.H."/>
            <person name="Jorgensen S.L."/>
            <person name="Zaremba-Niedzwiedzka K."/>
            <person name="Martijn J."/>
            <person name="Lind A.E."/>
            <person name="van Eijk R."/>
            <person name="Schleper C."/>
            <person name="Guy L."/>
            <person name="Ettema T.J."/>
        </authorList>
    </citation>
    <scope>NUCLEOTIDE SEQUENCE</scope>
</reference>
<dbReference type="SUPFAM" id="SSF51556">
    <property type="entry name" value="Metallo-dependent hydrolases"/>
    <property type="match status" value="1"/>
</dbReference>
<dbReference type="PANTHER" id="PTHR11647:SF1">
    <property type="entry name" value="COLLAPSIN RESPONSE MEDIATOR PROTEIN"/>
    <property type="match status" value="1"/>
</dbReference>
<dbReference type="EMBL" id="LAZR01001432">
    <property type="protein sequence ID" value="KKN44759.1"/>
    <property type="molecule type" value="Genomic_DNA"/>
</dbReference>
<comment type="caution">
    <text evidence="3">The sequence shown here is derived from an EMBL/GenBank/DDBJ whole genome shotgun (WGS) entry which is preliminary data.</text>
</comment>
<dbReference type="InterPro" id="IPR050378">
    <property type="entry name" value="Metallo-dep_Hydrolases_sf"/>
</dbReference>
<organism evidence="3">
    <name type="scientific">marine sediment metagenome</name>
    <dbReference type="NCBI Taxonomy" id="412755"/>
    <lineage>
        <taxon>unclassified sequences</taxon>
        <taxon>metagenomes</taxon>
        <taxon>ecological metagenomes</taxon>
    </lineage>
</organism>
<dbReference type="PANTHER" id="PTHR11647">
    <property type="entry name" value="HYDRANTOINASE/DIHYDROPYRIMIDINASE FAMILY MEMBER"/>
    <property type="match status" value="1"/>
</dbReference>
<evidence type="ECO:0000256" key="1">
    <source>
        <dbReference type="SAM" id="MobiDB-lite"/>
    </source>
</evidence>
<dbReference type="InterPro" id="IPR011059">
    <property type="entry name" value="Metal-dep_hydrolase_composite"/>
</dbReference>
<gene>
    <name evidence="3" type="ORF">LCGC14_0690010</name>
</gene>
<dbReference type="Gene3D" id="2.30.40.10">
    <property type="entry name" value="Urease, subunit C, domain 1"/>
    <property type="match status" value="2"/>
</dbReference>
<sequence>MFKRFLLIFSVLIVVVLSFAVCSKIGVGKYDILVKNGKIIDGTGNPWFHGDIGIKGDTIAEIGDLSGKTAVKTIDARGMTVSPGFIDMHTHCDDGLNRSASSANLNYLIQGTTTVVTGNCGGSVSLKVAETKKKWEDQGIGTNVVYLVGFGTIRRSVMGEEPRKAKPEEIEKMQAILRQSMKEGAWGMSTGLEYIPDRYADTEEVIELTKVVGEFGGIYTSHMRDESTRIIEAVEETIRIGEETGVPVNIAHFKVCGKDIWGLIKDAVKVVNDARARGIYITADQYPYVQSAPVGPIMSIPNVPEDMEPLAEIRKKMRDGNLPDSEREKLREQYVDELKKALSDKSKKEQIKKLTLEGLPDDPSDIAMWGWHNYTILVAEKNTHLIGKNISDLAREQKRDAFDIVVNLIIDEPDMLYSGGSMSEDDLQYALRQDWLMVSSDGGASPIKKKTDKPRPGHPRAYGSQTKVLRKYVREEKILTLENAIRKMTSLPASFLQMKDRGMLSGGYKADIVIFDPETVRDNSTYADAHQYSSGVEYVIINGKISIENGEYNDALNGKVLLLTENK</sequence>
<evidence type="ECO:0000259" key="2">
    <source>
        <dbReference type="Pfam" id="PF07969"/>
    </source>
</evidence>
<dbReference type="InterPro" id="IPR032466">
    <property type="entry name" value="Metal_Hydrolase"/>
</dbReference>
<feature type="region of interest" description="Disordered" evidence="1">
    <location>
        <begin position="442"/>
        <end position="462"/>
    </location>
</feature>